<dbReference type="Pfam" id="PF00293">
    <property type="entry name" value="NUDIX"/>
    <property type="match status" value="1"/>
</dbReference>
<dbReference type="InterPro" id="IPR015797">
    <property type="entry name" value="NUDIX_hydrolase-like_dom_sf"/>
</dbReference>
<gene>
    <name evidence="5" type="ORF">OKW52_08710</name>
</gene>
<sequence length="168" mass="18034">MPAKGRDRRALSFAGLKRRGRHADTPLPDRPIAAILAVVVRDGDVLLVRRANPPDAGLWGFPGGKIERGETLHDAALRELTEETGVSARVLRVFGALDALDRGDDEALRHHFILITALCQWTQGEPVAADDALDARWVALDRLAALPLSRDVATVAAQAAALMAEVAP</sequence>
<reference evidence="5 6" key="1">
    <citation type="submission" date="2022-10" db="EMBL/GenBank/DDBJ databases">
        <title>Pararhodobacter sp. nov., isolated from marine algae.</title>
        <authorList>
            <person name="Choi B.J."/>
            <person name="Kim J.M."/>
            <person name="Lee J.K."/>
            <person name="Choi D.G."/>
            <person name="Jeon C.O."/>
        </authorList>
    </citation>
    <scope>NUCLEOTIDE SEQUENCE [LARGE SCALE GENOMIC DNA]</scope>
    <source>
        <strain evidence="5 6">ZQ420</strain>
    </source>
</reference>
<keyword evidence="6" id="KW-1185">Reference proteome</keyword>
<dbReference type="RefSeq" id="WP_264505349.1">
    <property type="nucleotide sequence ID" value="NZ_JAPDFL010000001.1"/>
</dbReference>
<dbReference type="PROSITE" id="PS00893">
    <property type="entry name" value="NUDIX_BOX"/>
    <property type="match status" value="1"/>
</dbReference>
<evidence type="ECO:0000313" key="5">
    <source>
        <dbReference type="EMBL" id="MCW1932335.1"/>
    </source>
</evidence>
<dbReference type="EMBL" id="JAPDFL010000001">
    <property type="protein sequence ID" value="MCW1932335.1"/>
    <property type="molecule type" value="Genomic_DNA"/>
</dbReference>
<evidence type="ECO:0000256" key="2">
    <source>
        <dbReference type="ARBA" id="ARBA00022801"/>
    </source>
</evidence>
<dbReference type="Proteomes" id="UP001208938">
    <property type="component" value="Unassembled WGS sequence"/>
</dbReference>
<comment type="caution">
    <text evidence="5">The sequence shown here is derived from an EMBL/GenBank/DDBJ whole genome shotgun (WGS) entry which is preliminary data.</text>
</comment>
<comment type="similarity">
    <text evidence="3">Belongs to the Nudix hydrolase family.</text>
</comment>
<dbReference type="InterPro" id="IPR020084">
    <property type="entry name" value="NUDIX_hydrolase_CS"/>
</dbReference>
<dbReference type="SUPFAM" id="SSF55811">
    <property type="entry name" value="Nudix"/>
    <property type="match status" value="1"/>
</dbReference>
<protein>
    <submittedName>
        <fullName evidence="5">NUDIX hydrolase</fullName>
    </submittedName>
</protein>
<dbReference type="PROSITE" id="PS51462">
    <property type="entry name" value="NUDIX"/>
    <property type="match status" value="1"/>
</dbReference>
<dbReference type="Gene3D" id="3.90.79.10">
    <property type="entry name" value="Nucleoside Triphosphate Pyrophosphohydrolase"/>
    <property type="match status" value="1"/>
</dbReference>
<evidence type="ECO:0000256" key="3">
    <source>
        <dbReference type="RuleBase" id="RU003476"/>
    </source>
</evidence>
<dbReference type="CDD" id="cd04673">
    <property type="entry name" value="NUDIX_ADPRase"/>
    <property type="match status" value="1"/>
</dbReference>
<evidence type="ECO:0000259" key="4">
    <source>
        <dbReference type="PROSITE" id="PS51462"/>
    </source>
</evidence>
<dbReference type="PANTHER" id="PTHR43736">
    <property type="entry name" value="ADP-RIBOSE PYROPHOSPHATASE"/>
    <property type="match status" value="1"/>
</dbReference>
<evidence type="ECO:0000256" key="1">
    <source>
        <dbReference type="ARBA" id="ARBA00001946"/>
    </source>
</evidence>
<evidence type="ECO:0000313" key="6">
    <source>
        <dbReference type="Proteomes" id="UP001208938"/>
    </source>
</evidence>
<dbReference type="GO" id="GO:0016787">
    <property type="term" value="F:hydrolase activity"/>
    <property type="evidence" value="ECO:0007669"/>
    <property type="project" value="UniProtKB-KW"/>
</dbReference>
<dbReference type="PANTHER" id="PTHR43736:SF1">
    <property type="entry name" value="DIHYDRONEOPTERIN TRIPHOSPHATE DIPHOSPHATASE"/>
    <property type="match status" value="1"/>
</dbReference>
<organism evidence="5 6">
    <name type="scientific">Pararhodobacter zhoushanensis</name>
    <dbReference type="NCBI Taxonomy" id="2479545"/>
    <lineage>
        <taxon>Bacteria</taxon>
        <taxon>Pseudomonadati</taxon>
        <taxon>Pseudomonadota</taxon>
        <taxon>Alphaproteobacteria</taxon>
        <taxon>Rhodobacterales</taxon>
        <taxon>Paracoccaceae</taxon>
        <taxon>Pararhodobacter</taxon>
    </lineage>
</organism>
<dbReference type="InterPro" id="IPR000086">
    <property type="entry name" value="NUDIX_hydrolase_dom"/>
</dbReference>
<dbReference type="InterPro" id="IPR020476">
    <property type="entry name" value="Nudix_hydrolase"/>
</dbReference>
<comment type="cofactor">
    <cofactor evidence="1">
        <name>Mg(2+)</name>
        <dbReference type="ChEBI" id="CHEBI:18420"/>
    </cofactor>
</comment>
<proteinExistence type="inferred from homology"/>
<accession>A0ABT3GXW7</accession>
<name>A0ABT3GXW7_9RHOB</name>
<feature type="domain" description="Nudix hydrolase" evidence="4">
    <location>
        <begin position="28"/>
        <end position="160"/>
    </location>
</feature>
<dbReference type="PRINTS" id="PR00502">
    <property type="entry name" value="NUDIXFAMILY"/>
</dbReference>
<keyword evidence="2 3" id="KW-0378">Hydrolase</keyword>